<organism evidence="2 3">
    <name type="scientific">Parasponia andersonii</name>
    <name type="common">Sponia andersonii</name>
    <dbReference type="NCBI Taxonomy" id="3476"/>
    <lineage>
        <taxon>Eukaryota</taxon>
        <taxon>Viridiplantae</taxon>
        <taxon>Streptophyta</taxon>
        <taxon>Embryophyta</taxon>
        <taxon>Tracheophyta</taxon>
        <taxon>Spermatophyta</taxon>
        <taxon>Magnoliopsida</taxon>
        <taxon>eudicotyledons</taxon>
        <taxon>Gunneridae</taxon>
        <taxon>Pentapetalae</taxon>
        <taxon>rosids</taxon>
        <taxon>fabids</taxon>
        <taxon>Rosales</taxon>
        <taxon>Cannabaceae</taxon>
        <taxon>Parasponia</taxon>
    </lineage>
</organism>
<dbReference type="EMBL" id="JXTB01000157">
    <property type="protein sequence ID" value="PON57627.1"/>
    <property type="molecule type" value="Genomic_DNA"/>
</dbReference>
<gene>
    <name evidence="2" type="ORF">PanWU01x14_171750</name>
</gene>
<keyword evidence="3" id="KW-1185">Reference proteome</keyword>
<evidence type="ECO:0000313" key="2">
    <source>
        <dbReference type="EMBL" id="PON57627.1"/>
    </source>
</evidence>
<evidence type="ECO:0000313" key="3">
    <source>
        <dbReference type="Proteomes" id="UP000237105"/>
    </source>
</evidence>
<name>A0A2P5C9B1_PARAD</name>
<comment type="caution">
    <text evidence="2">The sequence shown here is derived from an EMBL/GenBank/DDBJ whole genome shotgun (WGS) entry which is preliminary data.</text>
</comment>
<proteinExistence type="predicted"/>
<dbReference type="Proteomes" id="UP000237105">
    <property type="component" value="Unassembled WGS sequence"/>
</dbReference>
<evidence type="ECO:0000256" key="1">
    <source>
        <dbReference type="SAM" id="Phobius"/>
    </source>
</evidence>
<sequence length="92" mass="9721">MLPAFVGCSLILVQTDHFNIPNWAFPSLTHQPKKDGGVCGVVSVVTILVVAALLLFLPLGMGPVQPPSAFTLLIVPLVLLVVFILLSRASST</sequence>
<keyword evidence="1" id="KW-1133">Transmembrane helix</keyword>
<dbReference type="OrthoDB" id="10435986at2759"/>
<reference evidence="3" key="1">
    <citation type="submission" date="2016-06" db="EMBL/GenBank/DDBJ databases">
        <title>Parallel loss of symbiosis genes in relatives of nitrogen-fixing non-legume Parasponia.</title>
        <authorList>
            <person name="Van Velzen R."/>
            <person name="Holmer R."/>
            <person name="Bu F."/>
            <person name="Rutten L."/>
            <person name="Van Zeijl A."/>
            <person name="Liu W."/>
            <person name="Santuari L."/>
            <person name="Cao Q."/>
            <person name="Sharma T."/>
            <person name="Shen D."/>
            <person name="Roswanjaya Y."/>
            <person name="Wardhani T."/>
            <person name="Kalhor M.S."/>
            <person name="Jansen J."/>
            <person name="Van den Hoogen J."/>
            <person name="Gungor B."/>
            <person name="Hartog M."/>
            <person name="Hontelez J."/>
            <person name="Verver J."/>
            <person name="Yang W.-C."/>
            <person name="Schijlen E."/>
            <person name="Repin R."/>
            <person name="Schilthuizen M."/>
            <person name="Schranz E."/>
            <person name="Heidstra R."/>
            <person name="Miyata K."/>
            <person name="Fedorova E."/>
            <person name="Kohlen W."/>
            <person name="Bisseling T."/>
            <person name="Smit S."/>
            <person name="Geurts R."/>
        </authorList>
    </citation>
    <scope>NUCLEOTIDE SEQUENCE [LARGE SCALE GENOMIC DNA]</scope>
    <source>
        <strain evidence="3">cv. WU1-14</strain>
    </source>
</reference>
<dbReference type="AlphaFoldDB" id="A0A2P5C9B1"/>
<keyword evidence="1" id="KW-0812">Transmembrane</keyword>
<feature type="transmembrane region" description="Helical" evidence="1">
    <location>
        <begin position="69"/>
        <end position="86"/>
    </location>
</feature>
<accession>A0A2P5C9B1</accession>
<protein>
    <recommendedName>
        <fullName evidence="4">Transmembrane protein</fullName>
    </recommendedName>
</protein>
<keyword evidence="1" id="KW-0472">Membrane</keyword>
<feature type="transmembrane region" description="Helical" evidence="1">
    <location>
        <begin position="37"/>
        <end position="57"/>
    </location>
</feature>
<evidence type="ECO:0008006" key="4">
    <source>
        <dbReference type="Google" id="ProtNLM"/>
    </source>
</evidence>